<proteinExistence type="predicted"/>
<dbReference type="AlphaFoldDB" id="A0A9J6GVR7"/>
<evidence type="ECO:0000256" key="1">
    <source>
        <dbReference type="SAM" id="MobiDB-lite"/>
    </source>
</evidence>
<protein>
    <submittedName>
        <fullName evidence="2">Uncharacterized protein</fullName>
    </submittedName>
</protein>
<evidence type="ECO:0000313" key="3">
    <source>
        <dbReference type="Proteomes" id="UP000821853"/>
    </source>
</evidence>
<keyword evidence="3" id="KW-1185">Reference proteome</keyword>
<gene>
    <name evidence="2" type="ORF">HPB48_019065</name>
</gene>
<accession>A0A9J6GVR7</accession>
<organism evidence="2 3">
    <name type="scientific">Haemaphysalis longicornis</name>
    <name type="common">Bush tick</name>
    <dbReference type="NCBI Taxonomy" id="44386"/>
    <lineage>
        <taxon>Eukaryota</taxon>
        <taxon>Metazoa</taxon>
        <taxon>Ecdysozoa</taxon>
        <taxon>Arthropoda</taxon>
        <taxon>Chelicerata</taxon>
        <taxon>Arachnida</taxon>
        <taxon>Acari</taxon>
        <taxon>Parasitiformes</taxon>
        <taxon>Ixodida</taxon>
        <taxon>Ixodoidea</taxon>
        <taxon>Ixodidae</taxon>
        <taxon>Haemaphysalinae</taxon>
        <taxon>Haemaphysalis</taxon>
    </lineage>
</organism>
<evidence type="ECO:0000313" key="2">
    <source>
        <dbReference type="EMBL" id="KAH9379586.1"/>
    </source>
</evidence>
<sequence length="104" mass="12139">MPSTVPSRYEPTGSDWDEFDYFCQSPYLLSVSEPPPRERFKRRLFRRSQKYSDPPSTGAPSSQRHLEQQTSHSSEERLRYAHVGLLLQIIAFCNDTQELTIEMV</sequence>
<reference evidence="2 3" key="1">
    <citation type="journal article" date="2020" name="Cell">
        <title>Large-Scale Comparative Analyses of Tick Genomes Elucidate Their Genetic Diversity and Vector Capacities.</title>
        <authorList>
            <consortium name="Tick Genome and Microbiome Consortium (TIGMIC)"/>
            <person name="Jia N."/>
            <person name="Wang J."/>
            <person name="Shi W."/>
            <person name="Du L."/>
            <person name="Sun Y."/>
            <person name="Zhan W."/>
            <person name="Jiang J.F."/>
            <person name="Wang Q."/>
            <person name="Zhang B."/>
            <person name="Ji P."/>
            <person name="Bell-Sakyi L."/>
            <person name="Cui X.M."/>
            <person name="Yuan T.T."/>
            <person name="Jiang B.G."/>
            <person name="Yang W.F."/>
            <person name="Lam T.T."/>
            <person name="Chang Q.C."/>
            <person name="Ding S.J."/>
            <person name="Wang X.J."/>
            <person name="Zhu J.G."/>
            <person name="Ruan X.D."/>
            <person name="Zhao L."/>
            <person name="Wei J.T."/>
            <person name="Ye R.Z."/>
            <person name="Que T.C."/>
            <person name="Du C.H."/>
            <person name="Zhou Y.H."/>
            <person name="Cheng J.X."/>
            <person name="Dai P.F."/>
            <person name="Guo W.B."/>
            <person name="Han X.H."/>
            <person name="Huang E.J."/>
            <person name="Li L.F."/>
            <person name="Wei W."/>
            <person name="Gao Y.C."/>
            <person name="Liu J.Z."/>
            <person name="Shao H.Z."/>
            <person name="Wang X."/>
            <person name="Wang C.C."/>
            <person name="Yang T.C."/>
            <person name="Huo Q.B."/>
            <person name="Li W."/>
            <person name="Chen H.Y."/>
            <person name="Chen S.E."/>
            <person name="Zhou L.G."/>
            <person name="Ni X.B."/>
            <person name="Tian J.H."/>
            <person name="Sheng Y."/>
            <person name="Liu T."/>
            <person name="Pan Y.S."/>
            <person name="Xia L.Y."/>
            <person name="Li J."/>
            <person name="Zhao F."/>
            <person name="Cao W.C."/>
        </authorList>
    </citation>
    <scope>NUCLEOTIDE SEQUENCE [LARGE SCALE GENOMIC DNA]</scope>
    <source>
        <strain evidence="2">HaeL-2018</strain>
    </source>
</reference>
<feature type="compositionally biased region" description="Polar residues" evidence="1">
    <location>
        <begin position="54"/>
        <end position="72"/>
    </location>
</feature>
<dbReference type="EMBL" id="JABSTR010000010">
    <property type="protein sequence ID" value="KAH9379586.1"/>
    <property type="molecule type" value="Genomic_DNA"/>
</dbReference>
<comment type="caution">
    <text evidence="2">The sequence shown here is derived from an EMBL/GenBank/DDBJ whole genome shotgun (WGS) entry which is preliminary data.</text>
</comment>
<name>A0A9J6GVR7_HAELO</name>
<dbReference type="Proteomes" id="UP000821853">
    <property type="component" value="Chromosome 8"/>
</dbReference>
<feature type="region of interest" description="Disordered" evidence="1">
    <location>
        <begin position="42"/>
        <end position="75"/>
    </location>
</feature>
<dbReference type="OrthoDB" id="6533158at2759"/>
<dbReference type="VEuPathDB" id="VectorBase:HLOH_064678"/>